<evidence type="ECO:0000313" key="3">
    <source>
        <dbReference type="Proteomes" id="UP000008143"/>
    </source>
</evidence>
<dbReference type="AGR" id="Xenbase:XB-GENE-29085707"/>
<dbReference type="KEGG" id="xtr:101731905"/>
<sequence length="1055" mass="121937">MAMNAKRPRLDEAPTLLIRICDAFVRTPVNIISPIIKAKASVRVFYKLQGHLLEKILRETGEGFGLELSNILWRQLTENSHSNTEGNIFIEYRASKPLDTDTFALYKDCIEKQLKESGIRNVLIHQVKDQITVCQPLITEIDYRIHKVTSTYQRQLVGDGNLVDAELHSIQTQLAELHQNPIQVAVFSHNGVGKSFLLNLLLLLTEENKEELEANGLKKIQTLQAIDEHAEVRMVKDDYCTELPEAIQDFIKDLNGDERNFKSLVGSICHELRFTNQEESRENANSFGNLRDYFTDQKRISIEPYLLPQKEICYSYNSTTKCIFSLRYGASFQMRVDYLDKKQIQNQLFELKFLEPEMRTMESDNEIKQMAFESLKARAAVLTAYAFPENDEQALRNILCSITHPEDVNISREVEAFAGKTEIYLGKGENASEERLALQKLLQEFTLQNEATSDLMSKKIAAVKSIVVYVPSKLLHSGIEMVEMPGTDHSDPLVFSFIQDALDTADALLLLSEFAFVVTGKEVKYMLKHSGFFKNWLKDSQEYKLMFLSYPEKYQKYQFGQSDLIKLQKMECEEEKKRMRELEELSRIMYPNSLTPNMTRNIVTSTMLPVLHTSIHAQEGMPHELIGEYARFLQYTGIQTLFAQLDLFILKRKQILLEELENKLTDFEKKKSNESNKGPRNSAGCSPQKPDIIQESFLKKNEDLFNGLKQTQERIINDTINSTLTDLMLQSATNAIKMWAENERKITDPGIFNPEYKGKHPAFQVKMHDLLFGDLAEKLSEVFQKLIKDLKQVFEQYKDKTIELFRKELNRRPSEERIGGSLEFALNWLFGARRSSLNEQTLQRSFECKFKECLRTHILEPAYRDNIENTKRKMNSQIRLVSQKVKELFLQTILSLYNERWPKNLARYMVRACIPNSRPECTFCGEISCSICLYMETTSTFTSTKTGKVYNISERLSCTTRNVIYLITCKRCRKQYVGQTSNSIRRRFVDHLSTINCKKALSLPEHFHLPGHSTQDIALTVIERVRSDQNLLEREIHWMEALGTLTPHGLNVKSK</sequence>
<evidence type="ECO:0000256" key="1">
    <source>
        <dbReference type="SAM" id="MobiDB-lite"/>
    </source>
</evidence>
<proteinExistence type="predicted"/>
<evidence type="ECO:0000313" key="5">
    <source>
        <dbReference type="Xenbase" id="XB-GENE-29085707"/>
    </source>
</evidence>
<dbReference type="OrthoDB" id="9894437at2759"/>
<dbReference type="Xenbase" id="XB-GENE-29085707">
    <property type="gene designation" value="LOC101731905"/>
</dbReference>
<name>A0A8J0T259_XENTR</name>
<accession>A0A8J0T259</accession>
<feature type="compositionally biased region" description="Polar residues" evidence="1">
    <location>
        <begin position="675"/>
        <end position="685"/>
    </location>
</feature>
<dbReference type="PROSITE" id="PS50164">
    <property type="entry name" value="GIY_YIG"/>
    <property type="match status" value="1"/>
</dbReference>
<dbReference type="Pfam" id="PF01541">
    <property type="entry name" value="GIY-YIG"/>
    <property type="match status" value="1"/>
</dbReference>
<dbReference type="OMA" id="SLYNERW"/>
<dbReference type="GeneID" id="101731905"/>
<evidence type="ECO:0000259" key="2">
    <source>
        <dbReference type="PROSITE" id="PS50164"/>
    </source>
</evidence>
<feature type="domain" description="GIY-YIG" evidence="2">
    <location>
        <begin position="960"/>
        <end position="1052"/>
    </location>
</feature>
<dbReference type="CDD" id="cd10442">
    <property type="entry name" value="GIY-YIG_PLEs"/>
    <property type="match status" value="1"/>
</dbReference>
<feature type="region of interest" description="Disordered" evidence="1">
    <location>
        <begin position="670"/>
        <end position="689"/>
    </location>
</feature>
<dbReference type="InterPro" id="IPR000305">
    <property type="entry name" value="GIY-YIG_endonuc"/>
</dbReference>
<reference evidence="4" key="1">
    <citation type="submission" date="2025-08" db="UniProtKB">
        <authorList>
            <consortium name="RefSeq"/>
        </authorList>
    </citation>
    <scope>IDENTIFICATION</scope>
    <source>
        <strain evidence="4">Nigerian</strain>
        <tissue evidence="4">Liver and blood</tissue>
    </source>
</reference>
<evidence type="ECO:0000313" key="4">
    <source>
        <dbReference type="RefSeq" id="XP_017950819.2"/>
    </source>
</evidence>
<organism evidence="3 4">
    <name type="scientific">Xenopus tropicalis</name>
    <name type="common">Western clawed frog</name>
    <name type="synonym">Silurana tropicalis</name>
    <dbReference type="NCBI Taxonomy" id="8364"/>
    <lineage>
        <taxon>Eukaryota</taxon>
        <taxon>Metazoa</taxon>
        <taxon>Chordata</taxon>
        <taxon>Craniata</taxon>
        <taxon>Vertebrata</taxon>
        <taxon>Euteleostomi</taxon>
        <taxon>Amphibia</taxon>
        <taxon>Batrachia</taxon>
        <taxon>Anura</taxon>
        <taxon>Pipoidea</taxon>
        <taxon>Pipidae</taxon>
        <taxon>Xenopodinae</taxon>
        <taxon>Xenopus</taxon>
        <taxon>Silurana</taxon>
    </lineage>
</organism>
<dbReference type="SUPFAM" id="SSF82771">
    <property type="entry name" value="GIY-YIG endonuclease"/>
    <property type="match status" value="1"/>
</dbReference>
<dbReference type="Proteomes" id="UP000008143">
    <property type="component" value="Chromosome 1"/>
</dbReference>
<protein>
    <submittedName>
        <fullName evidence="4">Uncharacterized protein LOC101731905</fullName>
    </submittedName>
</protein>
<dbReference type="AlphaFoldDB" id="A0A8J0T259"/>
<keyword evidence="3" id="KW-1185">Reference proteome</keyword>
<dbReference type="InterPro" id="IPR035901">
    <property type="entry name" value="GIY-YIG_endonuc_sf"/>
</dbReference>
<gene>
    <name evidence="4 5" type="primary">LOC101731905</name>
</gene>
<dbReference type="Gene3D" id="3.40.1440.10">
    <property type="entry name" value="GIY-YIG endonuclease"/>
    <property type="match status" value="1"/>
</dbReference>
<dbReference type="RefSeq" id="XP_017950819.2">
    <property type="nucleotide sequence ID" value="XM_018095330.2"/>
</dbReference>